<evidence type="ECO:0000313" key="1">
    <source>
        <dbReference type="EMBL" id="SVA73171.1"/>
    </source>
</evidence>
<name>A0A381Y977_9ZZZZ</name>
<dbReference type="Gene3D" id="1.10.150.240">
    <property type="entry name" value="Putative phosphatase, domain 2"/>
    <property type="match status" value="1"/>
</dbReference>
<dbReference type="AlphaFoldDB" id="A0A381Y977"/>
<accession>A0A381Y977</accession>
<dbReference type="Gene3D" id="3.40.50.1000">
    <property type="entry name" value="HAD superfamily/HAD-like"/>
    <property type="match status" value="1"/>
</dbReference>
<dbReference type="InterPro" id="IPR041492">
    <property type="entry name" value="HAD_2"/>
</dbReference>
<sequence length="192" mass="21780">VLLDFDYGIFVNRMAPWTNMDESALNTYLNQSPLLAKYESGQISSSEFTKIVQQETGFEGLESEFADLFKEIFTPISDVIEMHRVIAEGGMATYTFSNTNEMAVRHMSRAYDFWPRFDGHVLSYEVEALKPEAKMYEFLERTAGCSGGEIAYVDDRPENVEAGRERGWNGIQQHTPIETRLALEELGVITAP</sequence>
<dbReference type="PANTHER" id="PTHR43611:SF3">
    <property type="entry name" value="FLAVIN MONONUCLEOTIDE HYDROLASE 1, CHLOROPLATIC"/>
    <property type="match status" value="1"/>
</dbReference>
<feature type="non-terminal residue" evidence="1">
    <location>
        <position position="1"/>
    </location>
</feature>
<dbReference type="EMBL" id="UINC01017604">
    <property type="protein sequence ID" value="SVA73171.1"/>
    <property type="molecule type" value="Genomic_DNA"/>
</dbReference>
<dbReference type="InterPro" id="IPR036412">
    <property type="entry name" value="HAD-like_sf"/>
</dbReference>
<dbReference type="Pfam" id="PF13419">
    <property type="entry name" value="HAD_2"/>
    <property type="match status" value="1"/>
</dbReference>
<dbReference type="SUPFAM" id="SSF56784">
    <property type="entry name" value="HAD-like"/>
    <property type="match status" value="1"/>
</dbReference>
<dbReference type="PANTHER" id="PTHR43611">
    <property type="entry name" value="ALPHA-D-GLUCOSE 1-PHOSPHATE PHOSPHATASE"/>
    <property type="match status" value="1"/>
</dbReference>
<reference evidence="1" key="1">
    <citation type="submission" date="2018-05" db="EMBL/GenBank/DDBJ databases">
        <authorList>
            <person name="Lanie J.A."/>
            <person name="Ng W.-L."/>
            <person name="Kazmierczak K.M."/>
            <person name="Andrzejewski T.M."/>
            <person name="Davidsen T.M."/>
            <person name="Wayne K.J."/>
            <person name="Tettelin H."/>
            <person name="Glass J.I."/>
            <person name="Rusch D."/>
            <person name="Podicherti R."/>
            <person name="Tsui H.-C.T."/>
            <person name="Winkler M.E."/>
        </authorList>
    </citation>
    <scope>NUCLEOTIDE SEQUENCE</scope>
</reference>
<proteinExistence type="predicted"/>
<dbReference type="InterPro" id="IPR023214">
    <property type="entry name" value="HAD_sf"/>
</dbReference>
<organism evidence="1">
    <name type="scientific">marine metagenome</name>
    <dbReference type="NCBI Taxonomy" id="408172"/>
    <lineage>
        <taxon>unclassified sequences</taxon>
        <taxon>metagenomes</taxon>
        <taxon>ecological metagenomes</taxon>
    </lineage>
</organism>
<protein>
    <submittedName>
        <fullName evidence="1">Uncharacterized protein</fullName>
    </submittedName>
</protein>
<dbReference type="InterPro" id="IPR023198">
    <property type="entry name" value="PGP-like_dom2"/>
</dbReference>
<gene>
    <name evidence="1" type="ORF">METZ01_LOCUS126025</name>
</gene>